<organism evidence="3 4">
    <name type="scientific">Microvirga brassicacearum</name>
    <dbReference type="NCBI Taxonomy" id="2580413"/>
    <lineage>
        <taxon>Bacteria</taxon>
        <taxon>Pseudomonadati</taxon>
        <taxon>Pseudomonadota</taxon>
        <taxon>Alphaproteobacteria</taxon>
        <taxon>Hyphomicrobiales</taxon>
        <taxon>Methylobacteriaceae</taxon>
        <taxon>Microvirga</taxon>
    </lineage>
</organism>
<name>A0A5N3P957_9HYPH</name>
<reference evidence="3 4" key="1">
    <citation type="journal article" date="2019" name="Microorganisms">
        <title>Genome Insights into the Novel Species Microvirga brassicacearum, a Rapeseed Endophyte with Biotechnological Potential.</title>
        <authorList>
            <person name="Jimenez-Gomez A."/>
            <person name="Saati-Santamaria Z."/>
            <person name="Igual J.M."/>
            <person name="Rivas R."/>
            <person name="Mateos P.F."/>
            <person name="Garcia-Fraile P."/>
        </authorList>
    </citation>
    <scope>NUCLEOTIDE SEQUENCE [LARGE SCALE GENOMIC DNA]</scope>
    <source>
        <strain evidence="3 4">CDVBN77</strain>
    </source>
</reference>
<feature type="transmembrane region" description="Helical" evidence="2">
    <location>
        <begin position="73"/>
        <end position="95"/>
    </location>
</feature>
<gene>
    <name evidence="3" type="ORF">FEZ63_15680</name>
</gene>
<evidence type="ECO:0000313" key="3">
    <source>
        <dbReference type="EMBL" id="KAB0266195.1"/>
    </source>
</evidence>
<dbReference type="Proteomes" id="UP000325684">
    <property type="component" value="Unassembled WGS sequence"/>
</dbReference>
<feature type="transmembrane region" description="Helical" evidence="2">
    <location>
        <begin position="297"/>
        <end position="322"/>
    </location>
</feature>
<proteinExistence type="predicted"/>
<comment type="caution">
    <text evidence="3">The sequence shown here is derived from an EMBL/GenBank/DDBJ whole genome shotgun (WGS) entry which is preliminary data.</text>
</comment>
<feature type="transmembrane region" description="Helical" evidence="2">
    <location>
        <begin position="256"/>
        <end position="277"/>
    </location>
</feature>
<dbReference type="GO" id="GO:0005886">
    <property type="term" value="C:plasma membrane"/>
    <property type="evidence" value="ECO:0007669"/>
    <property type="project" value="UniProtKB-SubCell"/>
</dbReference>
<dbReference type="PANTHER" id="PTHR39087:SF2">
    <property type="entry name" value="UPF0104 MEMBRANE PROTEIN MJ1595"/>
    <property type="match status" value="1"/>
</dbReference>
<dbReference type="RefSeq" id="WP_150946121.1">
    <property type="nucleotide sequence ID" value="NZ_VCMV01000024.1"/>
</dbReference>
<accession>A0A5N3P957</accession>
<feature type="transmembrane region" description="Helical" evidence="2">
    <location>
        <begin position="146"/>
        <end position="170"/>
    </location>
</feature>
<evidence type="ECO:0000256" key="2">
    <source>
        <dbReference type="SAM" id="Phobius"/>
    </source>
</evidence>
<dbReference type="PANTHER" id="PTHR39087">
    <property type="entry name" value="UPF0104 MEMBRANE PROTEIN MJ1595"/>
    <property type="match status" value="1"/>
</dbReference>
<sequence length="345" mass="36529">MADRRCGPLDVGAREQRPGDKPERGKTRLSRRWAPLLVLAVLSLAGFLLYRTLSRYSLDEIIASVAMISTSRLMLAGVFAAASYLCLTGFDYLALQYVGRPLAYPKAALASFTSLSLGHSIGLAFLSSGAVRYRFYSRWGLRAGEVAKVIVFCGITVGLGLATLGGTALLLRSGLAQEITGLPRSIVIAVGASCLVAVAGYLAFTAMIRRPFRFRRWVFFEAPSFRLAVGQIAIGSLNFAFVAACLHQALSAVTDVAYIGVASVYVIANVTALVSHVPGGLGVIESVVTYLLPQADLIGALVVFRFVYFLVPLGLGGISLAASEVVFRQRRANSGTGGGEGGPPT</sequence>
<evidence type="ECO:0000313" key="4">
    <source>
        <dbReference type="Proteomes" id="UP000325684"/>
    </source>
</evidence>
<evidence type="ECO:0000256" key="1">
    <source>
        <dbReference type="SAM" id="MobiDB-lite"/>
    </source>
</evidence>
<dbReference type="EMBL" id="VCMV01000024">
    <property type="protein sequence ID" value="KAB0266195.1"/>
    <property type="molecule type" value="Genomic_DNA"/>
</dbReference>
<dbReference type="OrthoDB" id="145485at2"/>
<feature type="region of interest" description="Disordered" evidence="1">
    <location>
        <begin position="1"/>
        <end position="26"/>
    </location>
</feature>
<keyword evidence="2" id="KW-1133">Transmembrane helix</keyword>
<feature type="transmembrane region" description="Helical" evidence="2">
    <location>
        <begin position="33"/>
        <end position="53"/>
    </location>
</feature>
<protein>
    <submittedName>
        <fullName evidence="3">UPF0104 family protein</fullName>
    </submittedName>
</protein>
<keyword evidence="2" id="KW-0472">Membrane</keyword>
<keyword evidence="4" id="KW-1185">Reference proteome</keyword>
<feature type="transmembrane region" description="Helical" evidence="2">
    <location>
        <begin position="107"/>
        <end position="126"/>
    </location>
</feature>
<keyword evidence="2" id="KW-0812">Transmembrane</keyword>
<dbReference type="AlphaFoldDB" id="A0A5N3P957"/>
<feature type="transmembrane region" description="Helical" evidence="2">
    <location>
        <begin position="182"/>
        <end position="204"/>
    </location>
</feature>